<dbReference type="Pfam" id="PF00071">
    <property type="entry name" value="Ras"/>
    <property type="match status" value="1"/>
</dbReference>
<dbReference type="SUPFAM" id="SSF52540">
    <property type="entry name" value="P-loop containing nucleoside triphosphate hydrolases"/>
    <property type="match status" value="1"/>
</dbReference>
<dbReference type="InterPro" id="IPR003578">
    <property type="entry name" value="Small_GTPase_Rho"/>
</dbReference>
<organism evidence="4 5">
    <name type="scientific">Paraconiothyrium brasiliense</name>
    <dbReference type="NCBI Taxonomy" id="300254"/>
    <lineage>
        <taxon>Eukaryota</taxon>
        <taxon>Fungi</taxon>
        <taxon>Dikarya</taxon>
        <taxon>Ascomycota</taxon>
        <taxon>Pezizomycotina</taxon>
        <taxon>Dothideomycetes</taxon>
        <taxon>Pleosporomycetidae</taxon>
        <taxon>Pleosporales</taxon>
        <taxon>Massarineae</taxon>
        <taxon>Didymosphaeriaceae</taxon>
        <taxon>Paraconiothyrium</taxon>
    </lineage>
</organism>
<keyword evidence="5" id="KW-1185">Reference proteome</keyword>
<evidence type="ECO:0000256" key="2">
    <source>
        <dbReference type="ARBA" id="ARBA00023134"/>
    </source>
</evidence>
<gene>
    <name evidence="4" type="primary">RHO2_2</name>
    <name evidence="4" type="ORF">SLS60_011058</name>
</gene>
<dbReference type="InterPro" id="IPR027417">
    <property type="entry name" value="P-loop_NTPase"/>
</dbReference>
<keyword evidence="2" id="KW-0342">GTP-binding</keyword>
<name>A0ABR3QKG7_9PLEO</name>
<feature type="compositionally biased region" description="Basic residues" evidence="3">
    <location>
        <begin position="159"/>
        <end position="168"/>
    </location>
</feature>
<dbReference type="Gene3D" id="3.40.50.300">
    <property type="entry name" value="P-loop containing nucleotide triphosphate hydrolases"/>
    <property type="match status" value="1"/>
</dbReference>
<accession>A0ABR3QKG7</accession>
<evidence type="ECO:0000256" key="1">
    <source>
        <dbReference type="ARBA" id="ARBA00022741"/>
    </source>
</evidence>
<proteinExistence type="predicted"/>
<sequence>MPLVFKEYVTECSVDGQSIDVALWDTTGQEDYDQLRANSYSGTQVVIICFLVNAEQPNHEQVRNKWILEANERCPGAGRIIVGVEPDGSYQTSRIDIVRGKRLAVEAARATIASADADDSRIWRLPFRDVRQRLSIINENGVTGPSRSEDESSSPGFIQKRRRKRSGLKHTSPPAIVQPTMKFCDFEDSEDASGHVNGNYPMRLFVTNGDNSVVL</sequence>
<comment type="caution">
    <text evidence="4">The sequence shown here is derived from an EMBL/GenBank/DDBJ whole genome shotgun (WGS) entry which is preliminary data.</text>
</comment>
<dbReference type="EMBL" id="JAKJXO020000020">
    <property type="protein sequence ID" value="KAL1592642.1"/>
    <property type="molecule type" value="Genomic_DNA"/>
</dbReference>
<dbReference type="PANTHER" id="PTHR24072">
    <property type="entry name" value="RHO FAMILY GTPASE"/>
    <property type="match status" value="1"/>
</dbReference>
<evidence type="ECO:0000256" key="3">
    <source>
        <dbReference type="SAM" id="MobiDB-lite"/>
    </source>
</evidence>
<dbReference type="InterPro" id="IPR001806">
    <property type="entry name" value="Small_GTPase"/>
</dbReference>
<evidence type="ECO:0000313" key="4">
    <source>
        <dbReference type="EMBL" id="KAL1592642.1"/>
    </source>
</evidence>
<keyword evidence="1" id="KW-0547">Nucleotide-binding</keyword>
<dbReference type="Proteomes" id="UP001521785">
    <property type="component" value="Unassembled WGS sequence"/>
</dbReference>
<dbReference type="SMART" id="SM00174">
    <property type="entry name" value="RHO"/>
    <property type="match status" value="1"/>
</dbReference>
<feature type="region of interest" description="Disordered" evidence="3">
    <location>
        <begin position="138"/>
        <end position="175"/>
    </location>
</feature>
<protein>
    <submittedName>
        <fullName evidence="4">Rho GTPase</fullName>
    </submittedName>
</protein>
<reference evidence="4 5" key="1">
    <citation type="submission" date="2024-02" db="EMBL/GenBank/DDBJ databases">
        <title>De novo assembly and annotation of 12 fungi associated with fruit tree decline syndrome in Ontario, Canada.</title>
        <authorList>
            <person name="Sulman M."/>
            <person name="Ellouze W."/>
            <person name="Ilyukhin E."/>
        </authorList>
    </citation>
    <scope>NUCLEOTIDE SEQUENCE [LARGE SCALE GENOMIC DNA]</scope>
    <source>
        <strain evidence="4 5">M42-189</strain>
    </source>
</reference>
<evidence type="ECO:0000313" key="5">
    <source>
        <dbReference type="Proteomes" id="UP001521785"/>
    </source>
</evidence>